<gene>
    <name evidence="7" type="ORF">D5S19_18530</name>
</gene>
<accession>A0A419I2B0</accession>
<feature type="binding site" evidence="5">
    <location>
        <position position="156"/>
    </location>
    <ligand>
        <name>Mg(2+)</name>
        <dbReference type="ChEBI" id="CHEBI:18420"/>
    </ligand>
</feature>
<sequence>MNLGRTLLFSPGDHSRRVERVLASSAATVVLDLEDGVADGEAKARGRATIAHALSTTDRAKVFVRVNATGTADHAADLDALGPVLGRTTGIILPKVESREEITVLAARLGEFERVAGSAPGSLKVVPVIETCAGLLVAPEIAASVRVAGLIFGALDLAAELAVSPISGLDHTRAQVAVAARAAGLRGPIDGPHPDLDDDDGLAETSLASRALGFSGRVVLHPRQIDIVERAYTPTTDEILRARQIVQASESNAGSLRLPDGTFVDRPVVARAQALLAEVGE</sequence>
<organism evidence="7 8">
    <name type="scientific">Amycolatopsis panacis</name>
    <dbReference type="NCBI Taxonomy" id="2340917"/>
    <lineage>
        <taxon>Bacteria</taxon>
        <taxon>Bacillati</taxon>
        <taxon>Actinomycetota</taxon>
        <taxon>Actinomycetes</taxon>
        <taxon>Pseudonocardiales</taxon>
        <taxon>Pseudonocardiaceae</taxon>
        <taxon>Amycolatopsis</taxon>
    </lineage>
</organism>
<proteinExistence type="predicted"/>
<comment type="caution">
    <text evidence="7">The sequence shown here is derived from an EMBL/GenBank/DDBJ whole genome shotgun (WGS) entry which is preliminary data.</text>
</comment>
<dbReference type="InterPro" id="IPR011206">
    <property type="entry name" value="Citrate_lyase_beta/mcl1/mcl2"/>
</dbReference>
<reference evidence="7 8" key="1">
    <citation type="submission" date="2018-09" db="EMBL/GenBank/DDBJ databases">
        <title>YIM PH 21725 draft genome.</title>
        <authorList>
            <person name="Miao C."/>
        </authorList>
    </citation>
    <scope>NUCLEOTIDE SEQUENCE [LARGE SCALE GENOMIC DNA]</scope>
    <source>
        <strain evidence="8">YIM PH21725</strain>
    </source>
</reference>
<keyword evidence="2 5" id="KW-0479">Metal-binding</keyword>
<dbReference type="PANTHER" id="PTHR32308:SF0">
    <property type="entry name" value="HPCH_HPAI ALDOLASE_CITRATE LYASE DOMAIN-CONTAINING PROTEIN"/>
    <property type="match status" value="1"/>
</dbReference>
<dbReference type="InterPro" id="IPR005000">
    <property type="entry name" value="Aldolase/citrate-lyase_domain"/>
</dbReference>
<evidence type="ECO:0000256" key="1">
    <source>
        <dbReference type="ARBA" id="ARBA00001946"/>
    </source>
</evidence>
<evidence type="ECO:0000313" key="8">
    <source>
        <dbReference type="Proteomes" id="UP000285112"/>
    </source>
</evidence>
<keyword evidence="8" id="KW-1185">Reference proteome</keyword>
<feature type="binding site" evidence="4">
    <location>
        <position position="65"/>
    </location>
    <ligand>
        <name>substrate</name>
    </ligand>
</feature>
<dbReference type="PANTHER" id="PTHR32308">
    <property type="entry name" value="LYASE BETA SUBUNIT, PUTATIVE (AFU_ORTHOLOGUE AFUA_4G13030)-RELATED"/>
    <property type="match status" value="1"/>
</dbReference>
<dbReference type="AlphaFoldDB" id="A0A419I2B0"/>
<dbReference type="GO" id="GO:0016829">
    <property type="term" value="F:lyase activity"/>
    <property type="evidence" value="ECO:0007669"/>
    <property type="project" value="UniProtKB-KW"/>
</dbReference>
<dbReference type="GO" id="GO:0000287">
    <property type="term" value="F:magnesium ion binding"/>
    <property type="evidence" value="ECO:0007669"/>
    <property type="project" value="TreeGrafter"/>
</dbReference>
<dbReference type="PIRSF" id="PIRSF015582">
    <property type="entry name" value="Cit_lyase_B"/>
    <property type="match status" value="1"/>
</dbReference>
<evidence type="ECO:0000313" key="7">
    <source>
        <dbReference type="EMBL" id="RJQ83990.1"/>
    </source>
</evidence>
<dbReference type="Pfam" id="PF03328">
    <property type="entry name" value="HpcH_HpaI"/>
    <property type="match status" value="1"/>
</dbReference>
<evidence type="ECO:0000256" key="5">
    <source>
        <dbReference type="PIRSR" id="PIRSR015582-2"/>
    </source>
</evidence>
<dbReference type="InterPro" id="IPR040442">
    <property type="entry name" value="Pyrv_kinase-like_dom_sf"/>
</dbReference>
<dbReference type="SUPFAM" id="SSF51621">
    <property type="entry name" value="Phosphoenolpyruvate/pyruvate domain"/>
    <property type="match status" value="1"/>
</dbReference>
<evidence type="ECO:0000256" key="3">
    <source>
        <dbReference type="ARBA" id="ARBA00022842"/>
    </source>
</evidence>
<dbReference type="RefSeq" id="WP_120024603.1">
    <property type="nucleotide sequence ID" value="NZ_QZFV01000090.1"/>
</dbReference>
<evidence type="ECO:0000256" key="4">
    <source>
        <dbReference type="PIRSR" id="PIRSR015582-1"/>
    </source>
</evidence>
<evidence type="ECO:0000256" key="2">
    <source>
        <dbReference type="ARBA" id="ARBA00022723"/>
    </source>
</evidence>
<dbReference type="Gene3D" id="3.20.20.60">
    <property type="entry name" value="Phosphoenolpyruvate-binding domains"/>
    <property type="match status" value="1"/>
</dbReference>
<keyword evidence="3 5" id="KW-0460">Magnesium</keyword>
<protein>
    <submittedName>
        <fullName evidence="7">CoA ester lyase</fullName>
    </submittedName>
</protein>
<dbReference type="OrthoDB" id="5172636at2"/>
<feature type="domain" description="HpcH/HpaI aldolase/citrate lyase" evidence="6">
    <location>
        <begin position="5"/>
        <end position="222"/>
    </location>
</feature>
<name>A0A419I2B0_9PSEU</name>
<feature type="binding site" evidence="5">
    <location>
        <position position="130"/>
    </location>
    <ligand>
        <name>Mg(2+)</name>
        <dbReference type="ChEBI" id="CHEBI:18420"/>
    </ligand>
</feature>
<evidence type="ECO:0000259" key="6">
    <source>
        <dbReference type="Pfam" id="PF03328"/>
    </source>
</evidence>
<feature type="binding site" evidence="4">
    <location>
        <position position="130"/>
    </location>
    <ligand>
        <name>substrate</name>
    </ligand>
</feature>
<keyword evidence="7" id="KW-0456">Lyase</keyword>
<comment type="cofactor">
    <cofactor evidence="1">
        <name>Mg(2+)</name>
        <dbReference type="ChEBI" id="CHEBI:18420"/>
    </cofactor>
</comment>
<dbReference type="InterPro" id="IPR015813">
    <property type="entry name" value="Pyrv/PenolPyrv_kinase-like_dom"/>
</dbReference>
<dbReference type="EMBL" id="QZFV01000090">
    <property type="protein sequence ID" value="RJQ83990.1"/>
    <property type="molecule type" value="Genomic_DNA"/>
</dbReference>
<dbReference type="Proteomes" id="UP000285112">
    <property type="component" value="Unassembled WGS sequence"/>
</dbReference>
<dbReference type="GO" id="GO:0006107">
    <property type="term" value="P:oxaloacetate metabolic process"/>
    <property type="evidence" value="ECO:0007669"/>
    <property type="project" value="TreeGrafter"/>
</dbReference>